<keyword evidence="2" id="KW-1185">Reference proteome</keyword>
<dbReference type="EMBL" id="KZ679675">
    <property type="protein sequence ID" value="PTB60983.1"/>
    <property type="molecule type" value="Genomic_DNA"/>
</dbReference>
<reference evidence="1 2" key="1">
    <citation type="submission" date="2016-07" db="EMBL/GenBank/DDBJ databases">
        <title>Multiple horizontal gene transfer events from other fungi enriched the ability of initially mycotrophic Trichoderma (Ascomycota) to feed on dead plant biomass.</title>
        <authorList>
            <consortium name="DOE Joint Genome Institute"/>
            <person name="Aerts A."/>
            <person name="Atanasova L."/>
            <person name="Chenthamara K."/>
            <person name="Zhang J."/>
            <person name="Grujic M."/>
            <person name="Henrissat B."/>
            <person name="Kuo A."/>
            <person name="Salamov A."/>
            <person name="Lipzen A."/>
            <person name="Labutti K."/>
            <person name="Barry K."/>
            <person name="Miao Y."/>
            <person name="Rahimi M.J."/>
            <person name="Shen Q."/>
            <person name="Grigoriev I.V."/>
            <person name="Kubicek C.P."/>
            <person name="Druzhinina I.S."/>
        </authorList>
    </citation>
    <scope>NUCLEOTIDE SEQUENCE [LARGE SCALE GENOMIC DNA]</scope>
    <source>
        <strain evidence="1 2">CBS 226.95</strain>
    </source>
</reference>
<dbReference type="RefSeq" id="XP_024780660.1">
    <property type="nucleotide sequence ID" value="XM_024924550.1"/>
</dbReference>
<sequence>MTHLWALIRVTAYIFYMIYNNKVFAAVALILAATVYAAPSNIKELQDRAKWRFNPNIFLFPDGACTQKPIYSKPTTGQDPLVCVNFDQKLYGAHVLTDSYHGCTIYFFEGRNCQGSSVTWTNKCSLTGNTQESLTKKSSVPKGDLWSDTCYPIANNNQGAFVLTEGVHSFFLALD</sequence>
<gene>
    <name evidence="1" type="ORF">M431DRAFT_941</name>
</gene>
<name>A0A2T4AV90_TRIHA</name>
<dbReference type="AlphaFoldDB" id="A0A2T4AV90"/>
<organism evidence="1 2">
    <name type="scientific">Trichoderma harzianum CBS 226.95</name>
    <dbReference type="NCBI Taxonomy" id="983964"/>
    <lineage>
        <taxon>Eukaryota</taxon>
        <taxon>Fungi</taxon>
        <taxon>Dikarya</taxon>
        <taxon>Ascomycota</taxon>
        <taxon>Pezizomycotina</taxon>
        <taxon>Sordariomycetes</taxon>
        <taxon>Hypocreomycetidae</taxon>
        <taxon>Hypocreales</taxon>
        <taxon>Hypocreaceae</taxon>
        <taxon>Trichoderma</taxon>
    </lineage>
</organism>
<dbReference type="Proteomes" id="UP000241690">
    <property type="component" value="Unassembled WGS sequence"/>
</dbReference>
<evidence type="ECO:0000313" key="1">
    <source>
        <dbReference type="EMBL" id="PTB60983.1"/>
    </source>
</evidence>
<proteinExistence type="predicted"/>
<protein>
    <submittedName>
        <fullName evidence="1">Uncharacterized protein</fullName>
    </submittedName>
</protein>
<dbReference type="GeneID" id="36633133"/>
<accession>A0A2T4AV90</accession>
<evidence type="ECO:0000313" key="2">
    <source>
        <dbReference type="Proteomes" id="UP000241690"/>
    </source>
</evidence>